<dbReference type="PANTHER" id="PTHR10795">
    <property type="entry name" value="PROPROTEIN CONVERTASE SUBTILISIN/KEXIN"/>
    <property type="match status" value="1"/>
</dbReference>
<accession>A0AAD8I2Z1</accession>
<reference evidence="5" key="2">
    <citation type="submission" date="2023-05" db="EMBL/GenBank/DDBJ databases">
        <authorList>
            <person name="Schelkunov M.I."/>
        </authorList>
    </citation>
    <scope>NUCLEOTIDE SEQUENCE</scope>
    <source>
        <strain evidence="5">Hsosn_3</strain>
        <tissue evidence="5">Leaf</tissue>
    </source>
</reference>
<dbReference type="InterPro" id="IPR045051">
    <property type="entry name" value="SBT"/>
</dbReference>
<evidence type="ECO:0000256" key="1">
    <source>
        <dbReference type="ARBA" id="ARBA00011073"/>
    </source>
</evidence>
<evidence type="ECO:0000256" key="2">
    <source>
        <dbReference type="ARBA" id="ARBA00022729"/>
    </source>
</evidence>
<dbReference type="EMBL" id="JAUIZM010000006">
    <property type="protein sequence ID" value="KAK1377705.1"/>
    <property type="molecule type" value="Genomic_DNA"/>
</dbReference>
<dbReference type="InterPro" id="IPR036852">
    <property type="entry name" value="Peptidase_S8/S53_dom_sf"/>
</dbReference>
<dbReference type="CDD" id="cd02120">
    <property type="entry name" value="PA_subtilisin_like"/>
    <property type="match status" value="1"/>
</dbReference>
<dbReference type="GO" id="GO:0004252">
    <property type="term" value="F:serine-type endopeptidase activity"/>
    <property type="evidence" value="ECO:0007669"/>
    <property type="project" value="InterPro"/>
</dbReference>
<evidence type="ECO:0000256" key="3">
    <source>
        <dbReference type="PROSITE-ProRule" id="PRU01240"/>
    </source>
</evidence>
<dbReference type="AlphaFoldDB" id="A0AAD8I2Z1"/>
<dbReference type="GO" id="GO:0006508">
    <property type="term" value="P:proteolysis"/>
    <property type="evidence" value="ECO:0007669"/>
    <property type="project" value="UniProtKB-KW"/>
</dbReference>
<comment type="caution">
    <text evidence="3">Lacks conserved residue(s) required for the propagation of feature annotation.</text>
</comment>
<reference evidence="5" key="1">
    <citation type="submission" date="2023-02" db="EMBL/GenBank/DDBJ databases">
        <title>Genome of toxic invasive species Heracleum sosnowskyi carries increased number of genes despite the absence of recent whole-genome duplications.</title>
        <authorList>
            <person name="Schelkunov M."/>
            <person name="Shtratnikova V."/>
            <person name="Makarenko M."/>
            <person name="Klepikova A."/>
            <person name="Omelchenko D."/>
            <person name="Novikova G."/>
            <person name="Obukhova E."/>
            <person name="Bogdanov V."/>
            <person name="Penin A."/>
            <person name="Logacheva M."/>
        </authorList>
    </citation>
    <scope>NUCLEOTIDE SEQUENCE</scope>
    <source>
        <strain evidence="5">Hsosn_3</strain>
        <tissue evidence="5">Leaf</tissue>
    </source>
</reference>
<evidence type="ECO:0000313" key="6">
    <source>
        <dbReference type="Proteomes" id="UP001237642"/>
    </source>
</evidence>
<dbReference type="Gene3D" id="3.50.30.30">
    <property type="match status" value="1"/>
</dbReference>
<name>A0AAD8I2Z1_9APIA</name>
<organism evidence="5 6">
    <name type="scientific">Heracleum sosnowskyi</name>
    <dbReference type="NCBI Taxonomy" id="360622"/>
    <lineage>
        <taxon>Eukaryota</taxon>
        <taxon>Viridiplantae</taxon>
        <taxon>Streptophyta</taxon>
        <taxon>Embryophyta</taxon>
        <taxon>Tracheophyta</taxon>
        <taxon>Spermatophyta</taxon>
        <taxon>Magnoliopsida</taxon>
        <taxon>eudicotyledons</taxon>
        <taxon>Gunneridae</taxon>
        <taxon>Pentapetalae</taxon>
        <taxon>asterids</taxon>
        <taxon>campanulids</taxon>
        <taxon>Apiales</taxon>
        <taxon>Apiaceae</taxon>
        <taxon>Apioideae</taxon>
        <taxon>apioid superclade</taxon>
        <taxon>Tordylieae</taxon>
        <taxon>Tordyliinae</taxon>
        <taxon>Heracleum</taxon>
    </lineage>
</organism>
<keyword evidence="6" id="KW-1185">Reference proteome</keyword>
<dbReference type="Pfam" id="PF00082">
    <property type="entry name" value="Peptidase_S8"/>
    <property type="match status" value="1"/>
</dbReference>
<sequence length="302" mass="32863">MKHQMNISKTNDYDSPRDFVGHGKHTSSIAAGNRVPFADYFGYAKGTTSGIAPKARLAIYKVLFANGSYDAAASDTLAGMDQAIEDGVDLMSLSLGFIDTPFYENPIVVGAFAAMEKGIFVACSAGNGDREFTAEVTLGEGTVHVSGKSVYPENLLVSRVPIYFGHGNRSKEICDAYSLDPKDVEGKYIFCDFSNETSVFQQRFEMYRTGAAGAIYSSESGQFLMPRDFDMPFLTMIPKFGDLVKDYLLRTDDPTISIKFQGTQLGTKPAPQVADFSSQGPDIRSPWILKPDILAPGVDVLA</sequence>
<dbReference type="Gene3D" id="3.40.50.200">
    <property type="entry name" value="Peptidase S8/S53 domain"/>
    <property type="match status" value="2"/>
</dbReference>
<comment type="similarity">
    <text evidence="1 3">Belongs to the peptidase S8 family.</text>
</comment>
<dbReference type="Proteomes" id="UP001237642">
    <property type="component" value="Unassembled WGS sequence"/>
</dbReference>
<proteinExistence type="inferred from homology"/>
<dbReference type="SUPFAM" id="SSF52743">
    <property type="entry name" value="Subtilisin-like"/>
    <property type="match status" value="1"/>
</dbReference>
<evidence type="ECO:0000313" key="5">
    <source>
        <dbReference type="EMBL" id="KAK1377705.1"/>
    </source>
</evidence>
<gene>
    <name evidence="5" type="ORF">POM88_024449</name>
</gene>
<comment type="caution">
    <text evidence="5">The sequence shown here is derived from an EMBL/GenBank/DDBJ whole genome shotgun (WGS) entry which is preliminary data.</text>
</comment>
<keyword evidence="2" id="KW-0732">Signal</keyword>
<keyword evidence="5" id="KW-0378">Hydrolase</keyword>
<dbReference type="InterPro" id="IPR000209">
    <property type="entry name" value="Peptidase_S8/S53_dom"/>
</dbReference>
<feature type="domain" description="Peptidase S8/S53" evidence="4">
    <location>
        <begin position="6"/>
        <end position="297"/>
    </location>
</feature>
<evidence type="ECO:0000259" key="4">
    <source>
        <dbReference type="Pfam" id="PF00082"/>
    </source>
</evidence>
<keyword evidence="5" id="KW-0645">Protease</keyword>
<protein>
    <submittedName>
        <fullName evidence="5">Subtilisin-like protease SBT1.3</fullName>
    </submittedName>
</protein>
<dbReference type="PROSITE" id="PS51892">
    <property type="entry name" value="SUBTILASE"/>
    <property type="match status" value="1"/>
</dbReference>